<dbReference type="PANTHER" id="PTHR42953:SF1">
    <property type="entry name" value="METAL-BINDING PROTEIN HI_0362-RELATED"/>
    <property type="match status" value="1"/>
</dbReference>
<dbReference type="InterPro" id="IPR006129">
    <property type="entry name" value="AdhesinB"/>
</dbReference>
<dbReference type="SUPFAM" id="SSF53807">
    <property type="entry name" value="Helical backbone' metal receptor"/>
    <property type="match status" value="1"/>
</dbReference>
<evidence type="ECO:0000256" key="6">
    <source>
        <dbReference type="RuleBase" id="RU003512"/>
    </source>
</evidence>
<dbReference type="Gene3D" id="3.40.50.1980">
    <property type="entry name" value="Nitrogenase molybdenum iron protein domain"/>
    <property type="match status" value="2"/>
</dbReference>
<dbReference type="CDD" id="cd01137">
    <property type="entry name" value="PsaA"/>
    <property type="match status" value="1"/>
</dbReference>
<accession>A0AA41ZDH9</accession>
<dbReference type="InterPro" id="IPR006127">
    <property type="entry name" value="ZnuA-like"/>
</dbReference>
<dbReference type="InterPro" id="IPR050492">
    <property type="entry name" value="Bact_metal-bind_prot9"/>
</dbReference>
<comment type="caution">
    <text evidence="7">The sequence shown here is derived from an EMBL/GenBank/DDBJ whole genome shotgun (WGS) entry which is preliminary data.</text>
</comment>
<dbReference type="PRINTS" id="PR00691">
    <property type="entry name" value="ADHESINB"/>
</dbReference>
<keyword evidence="3 6" id="KW-0813">Transport</keyword>
<evidence type="ECO:0000313" key="7">
    <source>
        <dbReference type="EMBL" id="MCX2523322.1"/>
    </source>
</evidence>
<dbReference type="Proteomes" id="UP001165678">
    <property type="component" value="Unassembled WGS sequence"/>
</dbReference>
<name>A0AA41ZDH9_9GAMM</name>
<dbReference type="EMBL" id="JAPIVE010000001">
    <property type="protein sequence ID" value="MCX2523322.1"/>
    <property type="molecule type" value="Genomic_DNA"/>
</dbReference>
<dbReference type="GO" id="GO:0030001">
    <property type="term" value="P:metal ion transport"/>
    <property type="evidence" value="ECO:0007669"/>
    <property type="project" value="InterPro"/>
</dbReference>
<reference evidence="7" key="1">
    <citation type="submission" date="2022-11" db="EMBL/GenBank/DDBJ databases">
        <title>Larsenimonas rhizosphaerae sp. nov., isolated from a tidal mudflat.</title>
        <authorList>
            <person name="Lee S.D."/>
            <person name="Kim I.S."/>
        </authorList>
    </citation>
    <scope>NUCLEOTIDE SEQUENCE</scope>
    <source>
        <strain evidence="7">GH2-1</strain>
    </source>
</reference>
<evidence type="ECO:0000313" key="8">
    <source>
        <dbReference type="Proteomes" id="UP001165678"/>
    </source>
</evidence>
<gene>
    <name evidence="7" type="ORF">OQ287_03630</name>
</gene>
<dbReference type="InterPro" id="IPR006128">
    <property type="entry name" value="Lipoprotein_PsaA-like"/>
</dbReference>
<dbReference type="PANTHER" id="PTHR42953">
    <property type="entry name" value="HIGH-AFFINITY ZINC UPTAKE SYSTEM PROTEIN ZNUA-RELATED"/>
    <property type="match status" value="1"/>
</dbReference>
<evidence type="ECO:0000256" key="4">
    <source>
        <dbReference type="ARBA" id="ARBA00022723"/>
    </source>
</evidence>
<dbReference type="AlphaFoldDB" id="A0AA41ZDH9"/>
<comment type="similarity">
    <text evidence="2 6">Belongs to the bacterial solute-binding protein 9 family.</text>
</comment>
<dbReference type="PRINTS" id="PR00690">
    <property type="entry name" value="ADHESNFAMILY"/>
</dbReference>
<evidence type="ECO:0000256" key="1">
    <source>
        <dbReference type="ARBA" id="ARBA00004196"/>
    </source>
</evidence>
<keyword evidence="4" id="KW-0479">Metal-binding</keyword>
<organism evidence="7 8">
    <name type="scientific">Larsenimonas rhizosphaerae</name>
    <dbReference type="NCBI Taxonomy" id="2944682"/>
    <lineage>
        <taxon>Bacteria</taxon>
        <taxon>Pseudomonadati</taxon>
        <taxon>Pseudomonadota</taxon>
        <taxon>Gammaproteobacteria</taxon>
        <taxon>Oceanospirillales</taxon>
        <taxon>Halomonadaceae</taxon>
        <taxon>Larsenimonas</taxon>
    </lineage>
</organism>
<keyword evidence="5" id="KW-0732">Signal</keyword>
<evidence type="ECO:0000256" key="5">
    <source>
        <dbReference type="ARBA" id="ARBA00022729"/>
    </source>
</evidence>
<dbReference type="GO" id="GO:0030313">
    <property type="term" value="C:cell envelope"/>
    <property type="evidence" value="ECO:0007669"/>
    <property type="project" value="UniProtKB-SubCell"/>
</dbReference>
<dbReference type="GO" id="GO:0046872">
    <property type="term" value="F:metal ion binding"/>
    <property type="evidence" value="ECO:0007669"/>
    <property type="project" value="UniProtKB-KW"/>
</dbReference>
<evidence type="ECO:0000256" key="2">
    <source>
        <dbReference type="ARBA" id="ARBA00011028"/>
    </source>
</evidence>
<protein>
    <submittedName>
        <fullName evidence="7">Metal ABC transporter substrate-binding protein</fullName>
    </submittedName>
</protein>
<proteinExistence type="inferred from homology"/>
<sequence length="282" mass="30920">MAESRPVVVTTFTILADMGREVAGDKAEVVSMIPAGADVHEYAPTPRDIIQTRRADLVVWNGLGLERWFERFYQGMSSVPSAVLSDGVTPILLGEGRYQGKPNPHAWMAPANAVIYVNNFRDALIDIDPTNRDAYTINAAQYVARIQAIDTTLKAQLARIPASQRYLATCEGAFSYLTTAYGFNELYLWAVNAEQEGSPQQVRHLVDAVRTKQVPVTFCESTVSDRAMRQVTRETGARYGGVLYVDSLTSAEGQVPTYLALLAHNARAMAAGFGVEQNEVTP</sequence>
<dbReference type="GO" id="GO:0007155">
    <property type="term" value="P:cell adhesion"/>
    <property type="evidence" value="ECO:0007669"/>
    <property type="project" value="InterPro"/>
</dbReference>
<comment type="subcellular location">
    <subcellularLocation>
        <location evidence="1">Cell envelope</location>
    </subcellularLocation>
</comment>
<dbReference type="Pfam" id="PF01297">
    <property type="entry name" value="ZnuA"/>
    <property type="match status" value="1"/>
</dbReference>
<evidence type="ECO:0000256" key="3">
    <source>
        <dbReference type="ARBA" id="ARBA00022448"/>
    </source>
</evidence>
<dbReference type="RefSeq" id="WP_265895615.1">
    <property type="nucleotide sequence ID" value="NZ_JAPIVE010000001.1"/>
</dbReference>
<keyword evidence="8" id="KW-1185">Reference proteome</keyword>